<name>A0ABU9D6E9_9PROT</name>
<dbReference type="Proteomes" id="UP001446205">
    <property type="component" value="Unassembled WGS sequence"/>
</dbReference>
<comment type="caution">
    <text evidence="1">The sequence shown here is derived from an EMBL/GenBank/DDBJ whole genome shotgun (WGS) entry which is preliminary data.</text>
</comment>
<evidence type="ECO:0000313" key="1">
    <source>
        <dbReference type="EMBL" id="MEK8089109.1"/>
    </source>
</evidence>
<reference evidence="1 2" key="1">
    <citation type="submission" date="2024-04" db="EMBL/GenBank/DDBJ databases">
        <authorList>
            <person name="Abashina T."/>
            <person name="Shaikin A."/>
        </authorList>
    </citation>
    <scope>NUCLEOTIDE SEQUENCE [LARGE SCALE GENOMIC DNA]</scope>
    <source>
        <strain evidence="1 2">AAFK</strain>
    </source>
</reference>
<protein>
    <recommendedName>
        <fullName evidence="3">V-type ATP synthase subunit E</fullName>
    </recommendedName>
</protein>
<accession>A0ABU9D6E9</accession>
<dbReference type="RefSeq" id="WP_341370175.1">
    <property type="nucleotide sequence ID" value="NZ_JBBPCO010000003.1"/>
</dbReference>
<evidence type="ECO:0008006" key="3">
    <source>
        <dbReference type="Google" id="ProtNLM"/>
    </source>
</evidence>
<gene>
    <name evidence="1" type="ORF">WOB96_04960</name>
</gene>
<organism evidence="1 2">
    <name type="scientific">Thermithiobacillus plumbiphilus</name>
    <dbReference type="NCBI Taxonomy" id="1729899"/>
    <lineage>
        <taxon>Bacteria</taxon>
        <taxon>Pseudomonadati</taxon>
        <taxon>Pseudomonadota</taxon>
        <taxon>Acidithiobacillia</taxon>
        <taxon>Acidithiobacillales</taxon>
        <taxon>Thermithiobacillaceae</taxon>
        <taxon>Thermithiobacillus</taxon>
    </lineage>
</organism>
<sequence>MNQSSDPNAQEQALIRILEAKRDQRCEATRKQADEQCAALLEQAYRDARKRLGLAIREERARAKRQIEMAQAQVRTGQRQRELRLSRLRLERGWELLPKALERRWQQDASRAAWVEALLREALAVLPAGEWTIHHAPAWSAQEIKAVGELVVQRIGKTPRFQADQGIAAGIRIRLDGTCVDGSIPGLLANRAWVEARLLGEINRALDAH</sequence>
<keyword evidence="2" id="KW-1185">Reference proteome</keyword>
<dbReference type="EMBL" id="JBBPCO010000003">
    <property type="protein sequence ID" value="MEK8089109.1"/>
    <property type="molecule type" value="Genomic_DNA"/>
</dbReference>
<proteinExistence type="predicted"/>
<evidence type="ECO:0000313" key="2">
    <source>
        <dbReference type="Proteomes" id="UP001446205"/>
    </source>
</evidence>